<keyword evidence="1" id="KW-1133">Transmembrane helix</keyword>
<reference evidence="2 3" key="1">
    <citation type="submission" date="2016-10" db="EMBL/GenBank/DDBJ databases">
        <authorList>
            <person name="de Groot N.N."/>
        </authorList>
    </citation>
    <scope>NUCLEOTIDE SEQUENCE [LARGE SCALE GENOMIC DNA]</scope>
    <source>
        <strain evidence="2 3">CGMCC 1.11030</strain>
    </source>
</reference>
<evidence type="ECO:0000313" key="3">
    <source>
        <dbReference type="Proteomes" id="UP000199377"/>
    </source>
</evidence>
<keyword evidence="3" id="KW-1185">Reference proteome</keyword>
<dbReference type="EMBL" id="FOQH01000005">
    <property type="protein sequence ID" value="SFI26348.1"/>
    <property type="molecule type" value="Genomic_DNA"/>
</dbReference>
<dbReference type="InterPro" id="IPR018681">
    <property type="entry name" value="DUF2165_transmembrane"/>
</dbReference>
<organism evidence="2 3">
    <name type="scientific">Albimonas pacifica</name>
    <dbReference type="NCBI Taxonomy" id="1114924"/>
    <lineage>
        <taxon>Bacteria</taxon>
        <taxon>Pseudomonadati</taxon>
        <taxon>Pseudomonadota</taxon>
        <taxon>Alphaproteobacteria</taxon>
        <taxon>Rhodobacterales</taxon>
        <taxon>Paracoccaceae</taxon>
        <taxon>Albimonas</taxon>
    </lineage>
</organism>
<proteinExistence type="predicted"/>
<dbReference type="AlphaFoldDB" id="A0A1I3GS78"/>
<dbReference type="Pfam" id="PF09933">
    <property type="entry name" value="DUF2165"/>
    <property type="match status" value="1"/>
</dbReference>
<feature type="transmembrane region" description="Helical" evidence="1">
    <location>
        <begin position="66"/>
        <end position="94"/>
    </location>
</feature>
<accession>A0A1I3GS78</accession>
<evidence type="ECO:0000313" key="2">
    <source>
        <dbReference type="EMBL" id="SFI26348.1"/>
    </source>
</evidence>
<gene>
    <name evidence="2" type="ORF">SAMN05216258_105315</name>
</gene>
<name>A0A1I3GS78_9RHOB</name>
<keyword evidence="1" id="KW-0472">Membrane</keyword>
<sequence>MLGQALLTAIPAAWIGIGVIENIRFPPVNGDLVSMVMRMDRVREERPEIYEKVKGNRIDHPRVHSLAYAAIVAFELLATALLGLGALLLVLAALGAAGPVFARGVAAAGALAFSLVWGGFLVGGQWFHYWAGWKDSQFTHFFLVLWGAVLFQILT</sequence>
<keyword evidence="1" id="KW-0812">Transmembrane</keyword>
<protein>
    <submittedName>
        <fullName evidence="2">Predicted small integral membrane protein</fullName>
    </submittedName>
</protein>
<dbReference type="Proteomes" id="UP000199377">
    <property type="component" value="Unassembled WGS sequence"/>
</dbReference>
<dbReference type="RefSeq" id="WP_177236236.1">
    <property type="nucleotide sequence ID" value="NZ_FOQH01000005.1"/>
</dbReference>
<feature type="transmembrane region" description="Helical" evidence="1">
    <location>
        <begin position="138"/>
        <end position="154"/>
    </location>
</feature>
<feature type="transmembrane region" description="Helical" evidence="1">
    <location>
        <begin position="100"/>
        <end position="126"/>
    </location>
</feature>
<evidence type="ECO:0000256" key="1">
    <source>
        <dbReference type="SAM" id="Phobius"/>
    </source>
</evidence>